<dbReference type="Proteomes" id="UP000001374">
    <property type="component" value="Chromosome"/>
</dbReference>
<protein>
    <submittedName>
        <fullName evidence="1">Uncharacterized protein</fullName>
    </submittedName>
</protein>
<name>C1FS77_CLOBJ</name>
<sequence length="127" mass="14243">MFTPVKYAEAISAFNVNGVTTSPDFNTLLLTTPLERYIASAKSLSNSILKAFACCISLESLGVKPICRKKECSFIILPKKRCSSNDCRINSRLDSIVNSPLKIFPCYHNINCIHKRLLLSYNYTCKV</sequence>
<organism evidence="1 2">
    <name type="scientific">Clostridium botulinum (strain Kyoto / Type A2)</name>
    <dbReference type="NCBI Taxonomy" id="536232"/>
    <lineage>
        <taxon>Bacteria</taxon>
        <taxon>Bacillati</taxon>
        <taxon>Bacillota</taxon>
        <taxon>Clostridia</taxon>
        <taxon>Eubacteriales</taxon>
        <taxon>Clostridiaceae</taxon>
        <taxon>Clostridium</taxon>
    </lineage>
</organism>
<reference evidence="1 2" key="1">
    <citation type="submission" date="2008-10" db="EMBL/GenBank/DDBJ databases">
        <title>Genome sequence of Clostridium botulinum A2 Kyoto.</title>
        <authorList>
            <person name="Shrivastava S."/>
            <person name="Brinkac L.M."/>
            <person name="Brown J.L."/>
            <person name="Bruce D."/>
            <person name="Detter C.C."/>
            <person name="Johnson E.A."/>
            <person name="Munk C.A."/>
            <person name="Smith L.A."/>
            <person name="Smith T.J."/>
            <person name="Sutton G."/>
            <person name="Brettin T.S."/>
        </authorList>
    </citation>
    <scope>NUCLEOTIDE SEQUENCE [LARGE SCALE GENOMIC DNA]</scope>
    <source>
        <strain evidence="2">Kyoto / Type A2</strain>
    </source>
</reference>
<evidence type="ECO:0000313" key="1">
    <source>
        <dbReference type="EMBL" id="ACO85923.1"/>
    </source>
</evidence>
<dbReference type="KEGG" id="cby:CLM_0478"/>
<proteinExistence type="predicted"/>
<gene>
    <name evidence="1" type="ordered locus">CLM_0478</name>
</gene>
<dbReference type="AlphaFoldDB" id="C1FS77"/>
<evidence type="ECO:0000313" key="2">
    <source>
        <dbReference type="Proteomes" id="UP000001374"/>
    </source>
</evidence>
<accession>C1FS77</accession>
<dbReference type="HOGENOM" id="CLU_1966691_0_0_9"/>
<dbReference type="EMBL" id="CP001581">
    <property type="protein sequence ID" value="ACO85923.1"/>
    <property type="molecule type" value="Genomic_DNA"/>
</dbReference>